<evidence type="ECO:0000259" key="5">
    <source>
        <dbReference type="PROSITE" id="PS50931"/>
    </source>
</evidence>
<keyword evidence="3" id="KW-0238">DNA-binding</keyword>
<dbReference type="GO" id="GO:0003677">
    <property type="term" value="F:DNA binding"/>
    <property type="evidence" value="ECO:0007669"/>
    <property type="project" value="UniProtKB-KW"/>
</dbReference>
<evidence type="ECO:0000256" key="3">
    <source>
        <dbReference type="ARBA" id="ARBA00023125"/>
    </source>
</evidence>
<dbReference type="Proteomes" id="UP000183530">
    <property type="component" value="Chromosome"/>
</dbReference>
<dbReference type="InterPro" id="IPR005119">
    <property type="entry name" value="LysR_subst-bd"/>
</dbReference>
<dbReference type="PANTHER" id="PTHR30346:SF29">
    <property type="entry name" value="LYSR SUBSTRATE-BINDING"/>
    <property type="match status" value="1"/>
</dbReference>
<dbReference type="GO" id="GO:0003700">
    <property type="term" value="F:DNA-binding transcription factor activity"/>
    <property type="evidence" value="ECO:0007669"/>
    <property type="project" value="InterPro"/>
</dbReference>
<dbReference type="Pfam" id="PF03466">
    <property type="entry name" value="LysR_substrate"/>
    <property type="match status" value="1"/>
</dbReference>
<dbReference type="EMBL" id="CP018135">
    <property type="protein sequence ID" value="APF41874.1"/>
    <property type="molecule type" value="Genomic_DNA"/>
</dbReference>
<reference evidence="6 7" key="1">
    <citation type="submission" date="2016-11" db="EMBL/GenBank/DDBJ databases">
        <title>Genome sequencing of Zhihengliuella aestuarii B18 antagonistic to Plasmodiophora brassicae.</title>
        <authorList>
            <person name="Luo Y."/>
        </authorList>
    </citation>
    <scope>NUCLEOTIDE SEQUENCE [LARGE SCALE GENOMIC DNA]</scope>
    <source>
        <strain evidence="6 7">B18</strain>
    </source>
</reference>
<dbReference type="InterPro" id="IPR036390">
    <property type="entry name" value="WH_DNA-bd_sf"/>
</dbReference>
<dbReference type="SUPFAM" id="SSF46785">
    <property type="entry name" value="Winged helix' DNA-binding domain"/>
    <property type="match status" value="1"/>
</dbReference>
<evidence type="ECO:0000256" key="2">
    <source>
        <dbReference type="ARBA" id="ARBA00023015"/>
    </source>
</evidence>
<name>A0A1L2ZRA2_9MICC</name>
<keyword evidence="2" id="KW-0805">Transcription regulation</keyword>
<dbReference type="GO" id="GO:0032993">
    <property type="term" value="C:protein-DNA complex"/>
    <property type="evidence" value="ECO:0007669"/>
    <property type="project" value="TreeGrafter"/>
</dbReference>
<sequence length="307" mass="33389">MIDSRLITLRTFAACGTVAATAELTGYSPSAISAQLRELQKAWGIQLIVKDGRGIRLTTTGRLLVEGSDAIVSQWEELRASAMSAGDQVPAHLGLGGFSTAASQLLAPVAKQLREKWPELNLQLIDADPERCYRLLMAERIDLAVVVAMQTEARVEDDPQFEQVPLLDDPLDVVVPGDHPLAERGAVRLDELVSDHWITDMPGSTYRALFTAAFVAVGQTPRVVHQSAEWDSMTAFVSAGLGVGFLPRLAPLSGVKNVVRLRLAGPNRPFRRILAVGRRGSLESPLIRESLAMLQQSARGILAERRD</sequence>
<evidence type="ECO:0000256" key="4">
    <source>
        <dbReference type="ARBA" id="ARBA00023163"/>
    </source>
</evidence>
<evidence type="ECO:0000313" key="6">
    <source>
        <dbReference type="EMBL" id="APF41874.1"/>
    </source>
</evidence>
<gene>
    <name evidence="6" type="ORF">BHE16_09310</name>
</gene>
<dbReference type="PROSITE" id="PS50931">
    <property type="entry name" value="HTH_LYSR"/>
    <property type="match status" value="1"/>
</dbReference>
<dbReference type="SUPFAM" id="SSF53850">
    <property type="entry name" value="Periplasmic binding protein-like II"/>
    <property type="match status" value="1"/>
</dbReference>
<dbReference type="CDD" id="cd08423">
    <property type="entry name" value="PBP2_LTTR_like_6"/>
    <property type="match status" value="1"/>
</dbReference>
<proteinExistence type="inferred from homology"/>
<evidence type="ECO:0000313" key="7">
    <source>
        <dbReference type="Proteomes" id="UP000183530"/>
    </source>
</evidence>
<dbReference type="PANTHER" id="PTHR30346">
    <property type="entry name" value="TRANSCRIPTIONAL DUAL REGULATOR HCAR-RELATED"/>
    <property type="match status" value="1"/>
</dbReference>
<feature type="domain" description="HTH lysR-type" evidence="5">
    <location>
        <begin position="1"/>
        <end position="58"/>
    </location>
</feature>
<dbReference type="InterPro" id="IPR000847">
    <property type="entry name" value="LysR_HTH_N"/>
</dbReference>
<comment type="similarity">
    <text evidence="1">Belongs to the LysR transcriptional regulatory family.</text>
</comment>
<dbReference type="STRING" id="556325.BHE16_09310"/>
<protein>
    <submittedName>
        <fullName evidence="6">LysR family transcriptional regulator</fullName>
    </submittedName>
</protein>
<dbReference type="InterPro" id="IPR036388">
    <property type="entry name" value="WH-like_DNA-bd_sf"/>
</dbReference>
<keyword evidence="7" id="KW-1185">Reference proteome</keyword>
<dbReference type="AlphaFoldDB" id="A0A1L2ZRA2"/>
<dbReference type="OrthoDB" id="4131546at2"/>
<dbReference type="KEGG" id="nae:BHE16_09310"/>
<dbReference type="Gene3D" id="3.40.190.10">
    <property type="entry name" value="Periplasmic binding protein-like II"/>
    <property type="match status" value="2"/>
</dbReference>
<accession>A0A1L2ZRA2</accession>
<keyword evidence="4" id="KW-0804">Transcription</keyword>
<dbReference type="Pfam" id="PF00126">
    <property type="entry name" value="HTH_1"/>
    <property type="match status" value="1"/>
</dbReference>
<organism evidence="6 7">
    <name type="scientific">Neomicrococcus aestuarii</name>
    <dbReference type="NCBI Taxonomy" id="556325"/>
    <lineage>
        <taxon>Bacteria</taxon>
        <taxon>Bacillati</taxon>
        <taxon>Actinomycetota</taxon>
        <taxon>Actinomycetes</taxon>
        <taxon>Micrococcales</taxon>
        <taxon>Micrococcaceae</taxon>
        <taxon>Neomicrococcus</taxon>
    </lineage>
</organism>
<dbReference type="Gene3D" id="1.10.10.10">
    <property type="entry name" value="Winged helix-like DNA-binding domain superfamily/Winged helix DNA-binding domain"/>
    <property type="match status" value="1"/>
</dbReference>
<evidence type="ECO:0000256" key="1">
    <source>
        <dbReference type="ARBA" id="ARBA00009437"/>
    </source>
</evidence>
<dbReference type="RefSeq" id="WP_071895330.1">
    <property type="nucleotide sequence ID" value="NZ_CP018135.1"/>
</dbReference>